<sequence length="125" mass="13525">MTRQVSKAAIDALADMELPMIFHAFALLKASAEEAGVPFAAAWQLDFHTGAAPMWRIVDFGADRDPDGTGNTAVALQAATVAALHLELTAYRLAVLGMTQIRHTGCSEHLMAPARRQRPPMTARR</sequence>
<evidence type="ECO:0000313" key="2">
    <source>
        <dbReference type="Proteomes" id="UP000601223"/>
    </source>
</evidence>
<dbReference type="RefSeq" id="WP_203746825.1">
    <property type="nucleotide sequence ID" value="NZ_BONF01000017.1"/>
</dbReference>
<protein>
    <submittedName>
        <fullName evidence="1">Uncharacterized protein</fullName>
    </submittedName>
</protein>
<proteinExistence type="predicted"/>
<dbReference type="EMBL" id="BONF01000017">
    <property type="protein sequence ID" value="GIF82066.1"/>
    <property type="molecule type" value="Genomic_DNA"/>
</dbReference>
<organism evidence="1 2">
    <name type="scientific">Catellatospora bangladeshensis</name>
    <dbReference type="NCBI Taxonomy" id="310355"/>
    <lineage>
        <taxon>Bacteria</taxon>
        <taxon>Bacillati</taxon>
        <taxon>Actinomycetota</taxon>
        <taxon>Actinomycetes</taxon>
        <taxon>Micromonosporales</taxon>
        <taxon>Micromonosporaceae</taxon>
        <taxon>Catellatospora</taxon>
    </lineage>
</organism>
<comment type="caution">
    <text evidence="1">The sequence shown here is derived from an EMBL/GenBank/DDBJ whole genome shotgun (WGS) entry which is preliminary data.</text>
</comment>
<evidence type="ECO:0000313" key="1">
    <source>
        <dbReference type="EMBL" id="GIF82066.1"/>
    </source>
</evidence>
<gene>
    <name evidence="1" type="ORF">Cba03nite_34150</name>
</gene>
<accession>A0A8J3JK00</accession>
<name>A0A8J3JK00_9ACTN</name>
<dbReference type="Proteomes" id="UP000601223">
    <property type="component" value="Unassembled WGS sequence"/>
</dbReference>
<dbReference type="AlphaFoldDB" id="A0A8J3JK00"/>
<keyword evidence="2" id="KW-1185">Reference proteome</keyword>
<reference evidence="1 2" key="1">
    <citation type="submission" date="2021-01" db="EMBL/GenBank/DDBJ databases">
        <title>Whole genome shotgun sequence of Catellatospora bangladeshensis NBRC 107357.</title>
        <authorList>
            <person name="Komaki H."/>
            <person name="Tamura T."/>
        </authorList>
    </citation>
    <scope>NUCLEOTIDE SEQUENCE [LARGE SCALE GENOMIC DNA]</scope>
    <source>
        <strain evidence="1 2">NBRC 107357</strain>
    </source>
</reference>